<protein>
    <submittedName>
        <fullName evidence="2">Uncharacterized protein</fullName>
    </submittedName>
</protein>
<comment type="caution">
    <text evidence="2">The sequence shown here is derived from an EMBL/GenBank/DDBJ whole genome shotgun (WGS) entry which is preliminary data.</text>
</comment>
<dbReference type="EMBL" id="CANHGI010000002">
    <property type="protein sequence ID" value="CAI5440879.1"/>
    <property type="molecule type" value="Genomic_DNA"/>
</dbReference>
<dbReference type="OrthoDB" id="1405469at2759"/>
<evidence type="ECO:0000313" key="2">
    <source>
        <dbReference type="EMBL" id="CAI5440879.1"/>
    </source>
</evidence>
<dbReference type="Proteomes" id="UP001152747">
    <property type="component" value="Unassembled WGS sequence"/>
</dbReference>
<sequence>MSMKRFGKAAYRIANEVLARNTVIRLWWPRIFPISHNLGAHVVLRNAGNAGRQTTFRLTKLIARNGRIFRPFSSILIEKNRLANNKNLLKHRKFHPVFAKRPAKYADFLARIRKLFGENARYNEDLRGAEMPRRIDEYEFGEFLGQGCNAAVYEAKLVGENGNSRGIGGGFNEVTEILRKNSRRPSSDMEFRMNRPKKSSASDNEASSDDEFEALTAQRSFYIDAVCGEDDSPITDDGKLAEWAEKEARSLGLLK</sequence>
<name>A0A9P1I910_9PELO</name>
<organism evidence="2 3">
    <name type="scientific">Caenorhabditis angaria</name>
    <dbReference type="NCBI Taxonomy" id="860376"/>
    <lineage>
        <taxon>Eukaryota</taxon>
        <taxon>Metazoa</taxon>
        <taxon>Ecdysozoa</taxon>
        <taxon>Nematoda</taxon>
        <taxon>Chromadorea</taxon>
        <taxon>Rhabditida</taxon>
        <taxon>Rhabditina</taxon>
        <taxon>Rhabditomorpha</taxon>
        <taxon>Rhabditoidea</taxon>
        <taxon>Rhabditidae</taxon>
        <taxon>Peloderinae</taxon>
        <taxon>Caenorhabditis</taxon>
    </lineage>
</organism>
<keyword evidence="3" id="KW-1185">Reference proteome</keyword>
<evidence type="ECO:0000256" key="1">
    <source>
        <dbReference type="SAM" id="MobiDB-lite"/>
    </source>
</evidence>
<reference evidence="2" key="1">
    <citation type="submission" date="2022-11" db="EMBL/GenBank/DDBJ databases">
        <authorList>
            <person name="Kikuchi T."/>
        </authorList>
    </citation>
    <scope>NUCLEOTIDE SEQUENCE</scope>
    <source>
        <strain evidence="2">PS1010</strain>
    </source>
</reference>
<gene>
    <name evidence="2" type="ORF">CAMP_LOCUS3516</name>
</gene>
<feature type="region of interest" description="Disordered" evidence="1">
    <location>
        <begin position="182"/>
        <end position="210"/>
    </location>
</feature>
<proteinExistence type="predicted"/>
<dbReference type="AlphaFoldDB" id="A0A9P1I910"/>
<accession>A0A9P1I910</accession>
<evidence type="ECO:0000313" key="3">
    <source>
        <dbReference type="Proteomes" id="UP001152747"/>
    </source>
</evidence>